<name>A0A830HVS1_9CHLO</name>
<reference evidence="3" key="1">
    <citation type="submission" date="2020-10" db="EMBL/GenBank/DDBJ databases">
        <title>Unveiling of a novel bifunctional photoreceptor, Dualchrome1, isolated from a cosmopolitan green alga.</title>
        <authorList>
            <person name="Suzuki S."/>
            <person name="Kawachi M."/>
        </authorList>
    </citation>
    <scope>NUCLEOTIDE SEQUENCE</scope>
    <source>
        <strain evidence="3">NIES 2893</strain>
    </source>
</reference>
<dbReference type="GO" id="GO:0080049">
    <property type="term" value="F:L-gulono-1,4-lactone dehydrogenase activity"/>
    <property type="evidence" value="ECO:0007669"/>
    <property type="project" value="TreeGrafter"/>
</dbReference>
<accession>A0A830HVS1</accession>
<gene>
    <name evidence="3" type="ORF">PPROV_000773400</name>
</gene>
<dbReference type="SUPFAM" id="SSF56176">
    <property type="entry name" value="FAD-binding/transporter-associated domain-like"/>
    <property type="match status" value="1"/>
</dbReference>
<dbReference type="Gene3D" id="3.30.465.10">
    <property type="match status" value="1"/>
</dbReference>
<dbReference type="InterPro" id="IPR006094">
    <property type="entry name" value="Oxid_FAD_bind_N"/>
</dbReference>
<dbReference type="Pfam" id="PF01565">
    <property type="entry name" value="FAD_binding_4"/>
    <property type="match status" value="1"/>
</dbReference>
<evidence type="ECO:0000256" key="1">
    <source>
        <dbReference type="SAM" id="MobiDB-lite"/>
    </source>
</evidence>
<dbReference type="OrthoDB" id="610608at2759"/>
<organism evidence="3 4">
    <name type="scientific">Pycnococcus provasolii</name>
    <dbReference type="NCBI Taxonomy" id="41880"/>
    <lineage>
        <taxon>Eukaryota</taxon>
        <taxon>Viridiplantae</taxon>
        <taxon>Chlorophyta</taxon>
        <taxon>Pseudoscourfieldiophyceae</taxon>
        <taxon>Pseudoscourfieldiales</taxon>
        <taxon>Pycnococcaceae</taxon>
        <taxon>Pycnococcus</taxon>
    </lineage>
</organism>
<dbReference type="PROSITE" id="PS51387">
    <property type="entry name" value="FAD_PCMH"/>
    <property type="match status" value="1"/>
</dbReference>
<dbReference type="Proteomes" id="UP000660262">
    <property type="component" value="Unassembled WGS sequence"/>
</dbReference>
<dbReference type="AlphaFoldDB" id="A0A830HVS1"/>
<dbReference type="PANTHER" id="PTHR43762:SF1">
    <property type="entry name" value="D-ARABINONO-1,4-LACTONE OXIDASE"/>
    <property type="match status" value="1"/>
</dbReference>
<dbReference type="InterPro" id="IPR010031">
    <property type="entry name" value="FAD_lactone_oxidase-like"/>
</dbReference>
<dbReference type="GO" id="GO:0016899">
    <property type="term" value="F:oxidoreductase activity, acting on the CH-OH group of donors, oxygen as acceptor"/>
    <property type="evidence" value="ECO:0007669"/>
    <property type="project" value="InterPro"/>
</dbReference>
<dbReference type="EMBL" id="BNJQ01000023">
    <property type="protein sequence ID" value="GHP08997.1"/>
    <property type="molecule type" value="Genomic_DNA"/>
</dbReference>
<proteinExistence type="predicted"/>
<comment type="caution">
    <text evidence="3">The sequence shown here is derived from an EMBL/GenBank/DDBJ whole genome shotgun (WGS) entry which is preliminary data.</text>
</comment>
<dbReference type="GO" id="GO:0071949">
    <property type="term" value="F:FAD binding"/>
    <property type="evidence" value="ECO:0007669"/>
    <property type="project" value="InterPro"/>
</dbReference>
<feature type="domain" description="FAD-binding PCMH-type" evidence="2">
    <location>
        <begin position="106"/>
        <end position="296"/>
    </location>
</feature>
<dbReference type="Gene3D" id="3.30.70.2520">
    <property type="match status" value="1"/>
</dbReference>
<dbReference type="InterPro" id="IPR016169">
    <property type="entry name" value="FAD-bd_PCMH_sub2"/>
</dbReference>
<evidence type="ECO:0000259" key="2">
    <source>
        <dbReference type="PROSITE" id="PS51387"/>
    </source>
</evidence>
<protein>
    <recommendedName>
        <fullName evidence="2">FAD-binding PCMH-type domain-containing protein</fullName>
    </recommendedName>
</protein>
<evidence type="ECO:0000313" key="4">
    <source>
        <dbReference type="Proteomes" id="UP000660262"/>
    </source>
</evidence>
<dbReference type="InterPro" id="IPR036318">
    <property type="entry name" value="FAD-bd_PCMH-like_sf"/>
</dbReference>
<dbReference type="InterPro" id="IPR016166">
    <property type="entry name" value="FAD-bd_PCMH"/>
</dbReference>
<dbReference type="PANTHER" id="PTHR43762">
    <property type="entry name" value="L-GULONOLACTONE OXIDASE"/>
    <property type="match status" value="1"/>
</dbReference>
<keyword evidence="4" id="KW-1185">Reference proteome</keyword>
<evidence type="ECO:0000313" key="3">
    <source>
        <dbReference type="EMBL" id="GHP08997.1"/>
    </source>
</evidence>
<feature type="region of interest" description="Disordered" evidence="1">
    <location>
        <begin position="79"/>
        <end position="100"/>
    </location>
</feature>
<sequence>MSLTLRMVRWMLVVAITVYLCLVLVVGAMAEVAVASSSLGGAVASRDPVPRETSAEPPALAAALKAASKAAFAVSTGKPAARTGAGTGTARGEGAETKPNAEDEWWHANAARTVKLGAINGTTPTTEQALLTTISSSRFVRAVGARRAASTAAVGEGATLVGMGRMAAVVDLDEMGGAGGEHARSVTVQAGMVYRKLAERLRRNGWALTSTPADGSATIGGAVAVAETGALHAVASARIVRANGESHVVASPSWRGHGATTDDPSRNEAWNPFYGSVAALGASGVILEVTLSVEPTYEVMRCRKAASQPDQWSKLPLADSVARVVHERHGTRSLVALERVSSRGRESLWRLVHDTRTRLDLNASAACVDGAAPETLTWDADAWTRAGVTRGDEAAGGDDDASPPHVSSEYFVDVQACGATLDAVGKAVSSSANAAAVVRVELRRVAPDRHWLSPCRMSQSPEGCCATRLVYSAGAGPAAMNAVASTVEVAIARAGISARPGWGSLTMFAPAELVRAFGANHAHHFATLASEHDPEAKFRASRSLARVVYDATGTDRQSVDPTNFDGARESLSKQALLEQRRELALAARDRAVESSMQALRDAEAARQNTQIHDEL</sequence>